<organism evidence="9 10">
    <name type="scientific">Balneicella halophila</name>
    <dbReference type="NCBI Taxonomy" id="1537566"/>
    <lineage>
        <taxon>Bacteria</taxon>
        <taxon>Pseudomonadati</taxon>
        <taxon>Bacteroidota</taxon>
        <taxon>Bacteroidia</taxon>
        <taxon>Bacteroidales</taxon>
        <taxon>Balneicellaceae</taxon>
        <taxon>Balneicella</taxon>
    </lineage>
</organism>
<dbReference type="Proteomes" id="UP000251835">
    <property type="component" value="Unassembled WGS sequence"/>
</dbReference>
<feature type="transmembrane region" description="Helical" evidence="7">
    <location>
        <begin position="12"/>
        <end position="31"/>
    </location>
</feature>
<dbReference type="InterPro" id="IPR007353">
    <property type="entry name" value="DUF421"/>
</dbReference>
<keyword evidence="10" id="KW-1185">Reference proteome</keyword>
<dbReference type="EMBL" id="QENZ01000003">
    <property type="protein sequence ID" value="PVX52450.1"/>
    <property type="molecule type" value="Genomic_DNA"/>
</dbReference>
<dbReference type="Gene3D" id="3.30.240.20">
    <property type="entry name" value="bsu07140 like domains"/>
    <property type="match status" value="1"/>
</dbReference>
<comment type="subcellular location">
    <subcellularLocation>
        <location evidence="1">Cell membrane</location>
        <topology evidence="1">Multi-pass membrane protein</topology>
    </subcellularLocation>
</comment>
<evidence type="ECO:0000259" key="8">
    <source>
        <dbReference type="Pfam" id="PF04239"/>
    </source>
</evidence>
<feature type="transmembrane region" description="Helical" evidence="7">
    <location>
        <begin position="66"/>
        <end position="86"/>
    </location>
</feature>
<evidence type="ECO:0000256" key="5">
    <source>
        <dbReference type="ARBA" id="ARBA00022989"/>
    </source>
</evidence>
<dbReference type="GO" id="GO:0005886">
    <property type="term" value="C:plasma membrane"/>
    <property type="evidence" value="ECO:0007669"/>
    <property type="project" value="UniProtKB-SubCell"/>
</dbReference>
<feature type="domain" description="YetF C-terminal" evidence="8">
    <location>
        <begin position="89"/>
        <end position="163"/>
    </location>
</feature>
<name>A0A7L4URR6_BALHA</name>
<dbReference type="Pfam" id="PF04239">
    <property type="entry name" value="DUF421"/>
    <property type="match status" value="1"/>
</dbReference>
<evidence type="ECO:0000256" key="1">
    <source>
        <dbReference type="ARBA" id="ARBA00004651"/>
    </source>
</evidence>
<evidence type="ECO:0000313" key="9">
    <source>
        <dbReference type="EMBL" id="PVX52450.1"/>
    </source>
</evidence>
<keyword evidence="5 7" id="KW-1133">Transmembrane helix</keyword>
<dbReference type="PANTHER" id="PTHR34582:SF6">
    <property type="entry name" value="UPF0702 TRANSMEMBRANE PROTEIN YCAP"/>
    <property type="match status" value="1"/>
</dbReference>
<reference evidence="9 10" key="1">
    <citation type="submission" date="2018-05" db="EMBL/GenBank/DDBJ databases">
        <title>Genomic Encyclopedia of Type Strains, Phase IV (KMG-IV): sequencing the most valuable type-strain genomes for metagenomic binning, comparative biology and taxonomic classification.</title>
        <authorList>
            <person name="Goeker M."/>
        </authorList>
    </citation>
    <scope>NUCLEOTIDE SEQUENCE [LARGE SCALE GENOMIC DNA]</scope>
    <source>
        <strain evidence="9 10">DSM 28579</strain>
    </source>
</reference>
<proteinExistence type="inferred from homology"/>
<dbReference type="AlphaFoldDB" id="A0A7L4URR6"/>
<accession>A0A7L4URR6</accession>
<evidence type="ECO:0000256" key="3">
    <source>
        <dbReference type="ARBA" id="ARBA00022475"/>
    </source>
</evidence>
<evidence type="ECO:0000256" key="4">
    <source>
        <dbReference type="ARBA" id="ARBA00022692"/>
    </source>
</evidence>
<evidence type="ECO:0000256" key="7">
    <source>
        <dbReference type="SAM" id="Phobius"/>
    </source>
</evidence>
<dbReference type="PANTHER" id="PTHR34582">
    <property type="entry name" value="UPF0702 TRANSMEMBRANE PROTEIN YCAP"/>
    <property type="match status" value="1"/>
</dbReference>
<protein>
    <submittedName>
        <fullName evidence="9">Uncharacterized protein DUF421</fullName>
    </submittedName>
</protein>
<evidence type="ECO:0000256" key="2">
    <source>
        <dbReference type="ARBA" id="ARBA00006448"/>
    </source>
</evidence>
<evidence type="ECO:0000256" key="6">
    <source>
        <dbReference type="ARBA" id="ARBA00023136"/>
    </source>
</evidence>
<keyword evidence="6 7" id="KW-0472">Membrane</keyword>
<dbReference type="OrthoDB" id="9793799at2"/>
<keyword evidence="3" id="KW-1003">Cell membrane</keyword>
<evidence type="ECO:0000313" key="10">
    <source>
        <dbReference type="Proteomes" id="UP000251835"/>
    </source>
</evidence>
<dbReference type="InterPro" id="IPR023090">
    <property type="entry name" value="UPF0702_alpha/beta_dom_sf"/>
</dbReference>
<comment type="similarity">
    <text evidence="2">Belongs to the UPF0702 family.</text>
</comment>
<gene>
    <name evidence="9" type="ORF">C7377_0767</name>
</gene>
<dbReference type="RefSeq" id="WP_116495981.1">
    <property type="nucleotide sequence ID" value="NZ_QENZ01000003.1"/>
</dbReference>
<sequence>MHWLIESWSVLWHAGLTSIVLLFIMILYVRINGLRSFAKMSSIDFVTTITIGSVINSTIMSDSNSIIKGAIVVGFLLLLQTIFSSLKMKLPWFNKLAENQPLLLMRNGKFLYKNLEKSNVSKSDVVAKLREANAIDLNNVYAVVLETTGDISVLHGSKKTEPDSILLEGVKDSNRSD</sequence>
<keyword evidence="4 7" id="KW-0812">Transmembrane</keyword>
<comment type="caution">
    <text evidence="9">The sequence shown here is derived from an EMBL/GenBank/DDBJ whole genome shotgun (WGS) entry which is preliminary data.</text>
</comment>